<keyword evidence="1" id="KW-0560">Oxidoreductase</keyword>
<organism evidence="2">
    <name type="scientific">marine metagenome</name>
    <dbReference type="NCBI Taxonomy" id="408172"/>
    <lineage>
        <taxon>unclassified sequences</taxon>
        <taxon>metagenomes</taxon>
        <taxon>ecological metagenomes</taxon>
    </lineage>
</organism>
<dbReference type="Pfam" id="PF14518">
    <property type="entry name" value="Haem_oxygenas_2"/>
    <property type="match status" value="1"/>
</dbReference>
<dbReference type="InterPro" id="IPR039068">
    <property type="entry name" value="PqqC-like"/>
</dbReference>
<evidence type="ECO:0000256" key="1">
    <source>
        <dbReference type="ARBA" id="ARBA00023002"/>
    </source>
</evidence>
<accession>A0A382UBA6</accession>
<dbReference type="SMART" id="SM01236">
    <property type="entry name" value="Haem_oxygenase_2"/>
    <property type="match status" value="1"/>
</dbReference>
<dbReference type="Gene3D" id="1.20.910.10">
    <property type="entry name" value="Heme oxygenase-like"/>
    <property type="match status" value="1"/>
</dbReference>
<sequence length="211" mass="23923">MSNLIQKIDMLIEERSLLKHPFYQTWSEGKLTQDALAGYAKEYFQLVKAVPRFMTPLLDTAPESMYDELDFNQNEETDHIKLWIKFANALGVSAYDLESYNGLEKTTMAIEGLFSIMHSFDTGSAAMYALEKEIPKISKTKLEGLAEYYGLTSFDATVYLKHHTEADIRHAKSWENAIDASSKDEQTILNAANDSLACQNLLLDGCFETYC</sequence>
<reference evidence="2" key="1">
    <citation type="submission" date="2018-05" db="EMBL/GenBank/DDBJ databases">
        <authorList>
            <person name="Lanie J.A."/>
            <person name="Ng W.-L."/>
            <person name="Kazmierczak K.M."/>
            <person name="Andrzejewski T.M."/>
            <person name="Davidsen T.M."/>
            <person name="Wayne K.J."/>
            <person name="Tettelin H."/>
            <person name="Glass J.I."/>
            <person name="Rusch D."/>
            <person name="Podicherti R."/>
            <person name="Tsui H.-C.T."/>
            <person name="Winkler M.E."/>
        </authorList>
    </citation>
    <scope>NUCLEOTIDE SEQUENCE</scope>
</reference>
<dbReference type="PANTHER" id="PTHR40279">
    <property type="entry name" value="PQQC-LIKE PROTEIN"/>
    <property type="match status" value="1"/>
</dbReference>
<evidence type="ECO:0000313" key="2">
    <source>
        <dbReference type="EMBL" id="SVD31549.1"/>
    </source>
</evidence>
<protein>
    <recommendedName>
        <fullName evidence="3">Thiaminase-2/PQQC domain-containing protein</fullName>
    </recommendedName>
</protein>
<dbReference type="GO" id="GO:0016491">
    <property type="term" value="F:oxidoreductase activity"/>
    <property type="evidence" value="ECO:0007669"/>
    <property type="project" value="UniProtKB-KW"/>
</dbReference>
<dbReference type="PANTHER" id="PTHR40279:SF3">
    <property type="entry name" value="4-AMINOBENZOATE SYNTHASE"/>
    <property type="match status" value="1"/>
</dbReference>
<dbReference type="InterPro" id="IPR016084">
    <property type="entry name" value="Haem_Oase-like_multi-hlx"/>
</dbReference>
<name>A0A382UBA6_9ZZZZ</name>
<dbReference type="AlphaFoldDB" id="A0A382UBA6"/>
<dbReference type="EMBL" id="UINC01142922">
    <property type="protein sequence ID" value="SVD31549.1"/>
    <property type="molecule type" value="Genomic_DNA"/>
</dbReference>
<proteinExistence type="predicted"/>
<gene>
    <name evidence="2" type="ORF">METZ01_LOCUS384403</name>
</gene>
<evidence type="ECO:0008006" key="3">
    <source>
        <dbReference type="Google" id="ProtNLM"/>
    </source>
</evidence>
<dbReference type="SUPFAM" id="SSF48613">
    <property type="entry name" value="Heme oxygenase-like"/>
    <property type="match status" value="1"/>
</dbReference>